<reference evidence="1 2" key="1">
    <citation type="submission" date="2019-08" db="EMBL/GenBank/DDBJ databases">
        <title>Bacillus genomes from the desert of Cuatro Cienegas, Coahuila.</title>
        <authorList>
            <person name="Olmedo-Alvarez G."/>
        </authorList>
    </citation>
    <scope>NUCLEOTIDE SEQUENCE [LARGE SCALE GENOMIC DNA]</scope>
    <source>
        <strain evidence="1 2">CH98b_3T</strain>
    </source>
</reference>
<comment type="caution">
    <text evidence="1">The sequence shown here is derived from an EMBL/GenBank/DDBJ whole genome shotgun (WGS) entry which is preliminary data.</text>
</comment>
<dbReference type="Proteomes" id="UP000324517">
    <property type="component" value="Unassembled WGS sequence"/>
</dbReference>
<protein>
    <submittedName>
        <fullName evidence="1">Uncharacterized protein</fullName>
    </submittedName>
</protein>
<dbReference type="AlphaFoldDB" id="A0A5D4T689"/>
<dbReference type="RefSeq" id="WP_148979901.1">
    <property type="nucleotide sequence ID" value="NZ_JBNILM010000006.1"/>
</dbReference>
<name>A0A5D4T689_9BACI</name>
<evidence type="ECO:0000313" key="2">
    <source>
        <dbReference type="Proteomes" id="UP000324517"/>
    </source>
</evidence>
<organism evidence="1 2">
    <name type="scientific">Sutcliffiella horikoshii</name>
    <dbReference type="NCBI Taxonomy" id="79883"/>
    <lineage>
        <taxon>Bacteria</taxon>
        <taxon>Bacillati</taxon>
        <taxon>Bacillota</taxon>
        <taxon>Bacilli</taxon>
        <taxon>Bacillales</taxon>
        <taxon>Bacillaceae</taxon>
        <taxon>Sutcliffiella</taxon>
    </lineage>
</organism>
<gene>
    <name evidence="1" type="ORF">FZC75_15230</name>
</gene>
<proteinExistence type="predicted"/>
<evidence type="ECO:0000313" key="1">
    <source>
        <dbReference type="EMBL" id="TYS69992.1"/>
    </source>
</evidence>
<sequence>MPNLTQETVQTVRKINSPSLYKFVFVFYQDAQARIPAGYPKQSDYQPTHHTRHDDIDYIIQKYSLPDWKEYKLKAGKNSWLEKWGNDMKREMKKIMQTEGLVITRKIEGSEILVKYIWGK</sequence>
<dbReference type="EMBL" id="VTET01000008">
    <property type="protein sequence ID" value="TYS69992.1"/>
    <property type="molecule type" value="Genomic_DNA"/>
</dbReference>
<accession>A0A5D4T689</accession>